<comment type="caution">
    <text evidence="2">The sequence shown here is derived from an EMBL/GenBank/DDBJ whole genome shotgun (WGS) entry which is preliminary data.</text>
</comment>
<name>A0A9D4CT93_DREPO</name>
<reference evidence="2" key="2">
    <citation type="submission" date="2020-11" db="EMBL/GenBank/DDBJ databases">
        <authorList>
            <person name="McCartney M.A."/>
            <person name="Auch B."/>
            <person name="Kono T."/>
            <person name="Mallez S."/>
            <person name="Becker A."/>
            <person name="Gohl D.M."/>
            <person name="Silverstein K.A.T."/>
            <person name="Koren S."/>
            <person name="Bechman K.B."/>
            <person name="Herman A."/>
            <person name="Abrahante J.E."/>
            <person name="Garbe J."/>
        </authorList>
    </citation>
    <scope>NUCLEOTIDE SEQUENCE</scope>
    <source>
        <strain evidence="2">Duluth1</strain>
        <tissue evidence="2">Whole animal</tissue>
    </source>
</reference>
<proteinExistence type="predicted"/>
<gene>
    <name evidence="2" type="ORF">DPMN_055764</name>
</gene>
<evidence type="ECO:0000313" key="3">
    <source>
        <dbReference type="Proteomes" id="UP000828390"/>
    </source>
</evidence>
<feature type="chain" id="PRO_5038931964" evidence="1">
    <location>
        <begin position="23"/>
        <end position="163"/>
    </location>
</feature>
<evidence type="ECO:0000256" key="1">
    <source>
        <dbReference type="SAM" id="SignalP"/>
    </source>
</evidence>
<keyword evidence="3" id="KW-1185">Reference proteome</keyword>
<dbReference type="OrthoDB" id="10230509at2759"/>
<reference evidence="2" key="1">
    <citation type="journal article" date="2019" name="bioRxiv">
        <title>The Genome of the Zebra Mussel, Dreissena polymorpha: A Resource for Invasive Species Research.</title>
        <authorList>
            <person name="McCartney M.A."/>
            <person name="Auch B."/>
            <person name="Kono T."/>
            <person name="Mallez S."/>
            <person name="Zhang Y."/>
            <person name="Obille A."/>
            <person name="Becker A."/>
            <person name="Abrahante J.E."/>
            <person name="Garbe J."/>
            <person name="Badalamenti J.P."/>
            <person name="Herman A."/>
            <person name="Mangelson H."/>
            <person name="Liachko I."/>
            <person name="Sullivan S."/>
            <person name="Sone E.D."/>
            <person name="Koren S."/>
            <person name="Silverstein K.A.T."/>
            <person name="Beckman K.B."/>
            <person name="Gohl D.M."/>
        </authorList>
    </citation>
    <scope>NUCLEOTIDE SEQUENCE</scope>
    <source>
        <strain evidence="2">Duluth1</strain>
        <tissue evidence="2">Whole animal</tissue>
    </source>
</reference>
<accession>A0A9D4CT93</accession>
<organism evidence="2 3">
    <name type="scientific">Dreissena polymorpha</name>
    <name type="common">Zebra mussel</name>
    <name type="synonym">Mytilus polymorpha</name>
    <dbReference type="NCBI Taxonomy" id="45954"/>
    <lineage>
        <taxon>Eukaryota</taxon>
        <taxon>Metazoa</taxon>
        <taxon>Spiralia</taxon>
        <taxon>Lophotrochozoa</taxon>
        <taxon>Mollusca</taxon>
        <taxon>Bivalvia</taxon>
        <taxon>Autobranchia</taxon>
        <taxon>Heteroconchia</taxon>
        <taxon>Euheterodonta</taxon>
        <taxon>Imparidentia</taxon>
        <taxon>Neoheterodontei</taxon>
        <taxon>Myida</taxon>
        <taxon>Dreissenoidea</taxon>
        <taxon>Dreissenidae</taxon>
        <taxon>Dreissena</taxon>
    </lineage>
</organism>
<protein>
    <submittedName>
        <fullName evidence="2">Uncharacterized protein</fullName>
    </submittedName>
</protein>
<dbReference type="EMBL" id="JAIWYP010000012">
    <property type="protein sequence ID" value="KAH3729786.1"/>
    <property type="molecule type" value="Genomic_DNA"/>
</dbReference>
<dbReference type="AlphaFoldDB" id="A0A9D4CT93"/>
<keyword evidence="1" id="KW-0732">Signal</keyword>
<dbReference type="Proteomes" id="UP000828390">
    <property type="component" value="Unassembled WGS sequence"/>
</dbReference>
<sequence>MTRLRIIVCSIFCVWSFVDVNAFLLEDPSPICRTNQDADPLINGDSQNAVRNFLRAINDKGFFAVRGDTQHTTGGCRREIGDKKHRRLYHNRMLTLDCWEPSECTMVEDGEFFQLIPTTSLNRMPVRSRTVPLPLDEHETASYTFLPMVSRHNILFVTAMLSG</sequence>
<evidence type="ECO:0000313" key="2">
    <source>
        <dbReference type="EMBL" id="KAH3729786.1"/>
    </source>
</evidence>
<feature type="signal peptide" evidence="1">
    <location>
        <begin position="1"/>
        <end position="22"/>
    </location>
</feature>